<evidence type="ECO:0000313" key="2">
    <source>
        <dbReference type="EMBL" id="KAB7513121.1"/>
    </source>
</evidence>
<comment type="caution">
    <text evidence="3">The sequence shown here is derived from an EMBL/GenBank/DDBJ whole genome shotgun (WGS) entry which is preliminary data.</text>
</comment>
<sequence length="61" mass="6622">MSPQREQSGKQASGTLLNAQILRAQGEVRCAQRALDSTGGRVAELAVAAMKLELLRREQVE</sequence>
<protein>
    <submittedName>
        <fullName evidence="3">Uncharacterized protein</fullName>
    </submittedName>
</protein>
<dbReference type="EMBL" id="QKKZ01000005">
    <property type="protein sequence ID" value="KAB7513021.1"/>
    <property type="molecule type" value="Genomic_DNA"/>
</dbReference>
<accession>A0A5N5UFZ7</accession>
<evidence type="ECO:0000313" key="4">
    <source>
        <dbReference type="Proteomes" id="UP000326207"/>
    </source>
</evidence>
<dbReference type="EMBL" id="QJOW01000007">
    <property type="protein sequence ID" value="KAB7513121.1"/>
    <property type="molecule type" value="Genomic_DNA"/>
</dbReference>
<gene>
    <name evidence="1" type="ORF">DM867_10950</name>
    <name evidence="2" type="ORF">DMP03_12945</name>
    <name evidence="3" type="ORF">DP108_10830</name>
</gene>
<evidence type="ECO:0000313" key="3">
    <source>
        <dbReference type="EMBL" id="KAB7516611.1"/>
    </source>
</evidence>
<evidence type="ECO:0000313" key="5">
    <source>
        <dbReference type="Proteomes" id="UP000326302"/>
    </source>
</evidence>
<organism evidence="3 4">
    <name type="scientific">Halosegnis rubeus</name>
    <dbReference type="NCBI Taxonomy" id="2212850"/>
    <lineage>
        <taxon>Archaea</taxon>
        <taxon>Methanobacteriati</taxon>
        <taxon>Methanobacteriota</taxon>
        <taxon>Stenosarchaea group</taxon>
        <taxon>Halobacteria</taxon>
        <taxon>Halobacteriales</taxon>
        <taxon>Natronomonadaceae</taxon>
        <taxon>Halosegnis</taxon>
    </lineage>
</organism>
<dbReference type="RefSeq" id="WP_152120965.1">
    <property type="nucleotide sequence ID" value="NZ_QJOW01000007.1"/>
</dbReference>
<evidence type="ECO:0000313" key="1">
    <source>
        <dbReference type="EMBL" id="KAB7513021.1"/>
    </source>
</evidence>
<name>A0A5N5UFZ7_9EURY</name>
<dbReference type="Proteomes" id="UP000326207">
    <property type="component" value="Unassembled WGS sequence"/>
</dbReference>
<keyword evidence="6" id="KW-1185">Reference proteome</keyword>
<accession>A0A5N5U5B0</accession>
<proteinExistence type="predicted"/>
<dbReference type="Proteomes" id="UP000326302">
    <property type="component" value="Unassembled WGS sequence"/>
</dbReference>
<dbReference type="AlphaFoldDB" id="A0A5N5UFZ7"/>
<dbReference type="OrthoDB" id="381528at2157"/>
<accession>A0A5N5U507</accession>
<evidence type="ECO:0000313" key="6">
    <source>
        <dbReference type="Proteomes" id="UP000326865"/>
    </source>
</evidence>
<dbReference type="Proteomes" id="UP000326865">
    <property type="component" value="Unassembled WGS sequence"/>
</dbReference>
<dbReference type="EMBL" id="QMDY01000006">
    <property type="protein sequence ID" value="KAB7516611.1"/>
    <property type="molecule type" value="Genomic_DNA"/>
</dbReference>
<reference evidence="4 5" key="1">
    <citation type="submission" date="2019-10" db="EMBL/GenBank/DDBJ databases">
        <title>Unraveling microbial dark matter from salterns through culturing: the case of the genus Halosegnis.</title>
        <authorList>
            <person name="Duran-Viseras A."/>
            <person name="Andrei A.-S."/>
            <person name="Vera-Gargallo B."/>
            <person name="Ghai R."/>
            <person name="Sanchez-Porro C."/>
            <person name="Ventosa A."/>
        </authorList>
    </citation>
    <scope>NUCLEOTIDE SEQUENCE [LARGE SCALE GENOMIC DNA]</scope>
    <source>
        <strain evidence="2 5">F17-44</strain>
        <strain evidence="1 6">F18-79</strain>
        <strain evidence="3 4">F19-13</strain>
    </source>
</reference>